<dbReference type="EMBL" id="WBWF01000001">
    <property type="protein sequence ID" value="KAB2706481.1"/>
    <property type="molecule type" value="Genomic_DNA"/>
</dbReference>
<evidence type="ECO:0000313" key="4">
    <source>
        <dbReference type="Proteomes" id="UP000435957"/>
    </source>
</evidence>
<dbReference type="RefSeq" id="WP_094515736.1">
    <property type="nucleotide sequence ID" value="NZ_JBHEEP010000001.1"/>
</dbReference>
<protein>
    <submittedName>
        <fullName evidence="2">Uncharacterized protein</fullName>
    </submittedName>
</protein>
<accession>A0A256GC22</accession>
<gene>
    <name evidence="2" type="ORF">CES86_4971</name>
    <name evidence="1" type="ORF">F9L03_02085</name>
</gene>
<organism evidence="2 3">
    <name type="scientific">Brucella lupini</name>
    <dbReference type="NCBI Taxonomy" id="255457"/>
    <lineage>
        <taxon>Bacteria</taxon>
        <taxon>Pseudomonadati</taxon>
        <taxon>Pseudomonadota</taxon>
        <taxon>Alphaproteobacteria</taxon>
        <taxon>Hyphomicrobiales</taxon>
        <taxon>Brucellaceae</taxon>
        <taxon>Brucella/Ochrobactrum group</taxon>
        <taxon>Brucella</taxon>
    </lineage>
</organism>
<evidence type="ECO:0000313" key="2">
    <source>
        <dbReference type="EMBL" id="OYR24682.1"/>
    </source>
</evidence>
<name>A0A256GC22_9HYPH</name>
<keyword evidence="4" id="KW-1185">Reference proteome</keyword>
<dbReference type="EMBL" id="NNRN01000062">
    <property type="protein sequence ID" value="OYR24682.1"/>
    <property type="molecule type" value="Genomic_DNA"/>
</dbReference>
<sequence length="82" mass="9532">MTLNKEEKDASFDKPIEDLFGMDALDKLQRVEEEFGIRARYEVELFLRGYACATEFMGREPTKAEQKAIFTAVKRRTDGMTF</sequence>
<reference evidence="1 4" key="2">
    <citation type="submission" date="2019-09" db="EMBL/GenBank/DDBJ databases">
        <title>Taxonomic organization of the family Brucellaceae based on a phylogenomic approach.</title>
        <authorList>
            <person name="Leclercq S."/>
            <person name="Cloeckaert A."/>
            <person name="Zygmunt M.S."/>
        </authorList>
    </citation>
    <scope>NUCLEOTIDE SEQUENCE [LARGE SCALE GENOMIC DNA]</scope>
    <source>
        <strain evidence="1 4">LUP23</strain>
    </source>
</reference>
<dbReference type="Proteomes" id="UP000435957">
    <property type="component" value="Unassembled WGS sequence"/>
</dbReference>
<dbReference type="Proteomes" id="UP000216363">
    <property type="component" value="Unassembled WGS sequence"/>
</dbReference>
<evidence type="ECO:0000313" key="1">
    <source>
        <dbReference type="EMBL" id="KAB2706481.1"/>
    </source>
</evidence>
<comment type="caution">
    <text evidence="2">The sequence shown here is derived from an EMBL/GenBank/DDBJ whole genome shotgun (WGS) entry which is preliminary data.</text>
</comment>
<proteinExistence type="predicted"/>
<evidence type="ECO:0000313" key="3">
    <source>
        <dbReference type="Proteomes" id="UP000216363"/>
    </source>
</evidence>
<dbReference type="AlphaFoldDB" id="A0A256GC22"/>
<reference evidence="2 3" key="1">
    <citation type="submission" date="2017-07" db="EMBL/GenBank/DDBJ databases">
        <title>Draft genome of Ochrobactrum lupini type strain LUP21.</title>
        <authorList>
            <person name="Krzyzanowska D.M."/>
            <person name="Jafra S."/>
        </authorList>
    </citation>
    <scope>NUCLEOTIDE SEQUENCE [LARGE SCALE GENOMIC DNA]</scope>
    <source>
        <strain evidence="2 3">LUP21</strain>
    </source>
</reference>